<organism evidence="2 3">
    <name type="scientific">Actinidia rufa</name>
    <dbReference type="NCBI Taxonomy" id="165716"/>
    <lineage>
        <taxon>Eukaryota</taxon>
        <taxon>Viridiplantae</taxon>
        <taxon>Streptophyta</taxon>
        <taxon>Embryophyta</taxon>
        <taxon>Tracheophyta</taxon>
        <taxon>Spermatophyta</taxon>
        <taxon>Magnoliopsida</taxon>
        <taxon>eudicotyledons</taxon>
        <taxon>Gunneridae</taxon>
        <taxon>Pentapetalae</taxon>
        <taxon>asterids</taxon>
        <taxon>Ericales</taxon>
        <taxon>Actinidiaceae</taxon>
        <taxon>Actinidia</taxon>
    </lineage>
</organism>
<comment type="caution">
    <text evidence="2">The sequence shown here is derived from an EMBL/GenBank/DDBJ whole genome shotgun (WGS) entry which is preliminary data.</text>
</comment>
<proteinExistence type="predicted"/>
<name>A0A7J0FY93_9ERIC</name>
<feature type="region of interest" description="Disordered" evidence="1">
    <location>
        <begin position="1"/>
        <end position="40"/>
    </location>
</feature>
<accession>A0A7J0FY93</accession>
<dbReference type="PANTHER" id="PTHR48150:SF1">
    <property type="entry name" value="COX19 FAMILY PROTEIN (CHCH MOTIF)"/>
    <property type="match status" value="1"/>
</dbReference>
<evidence type="ECO:0000256" key="1">
    <source>
        <dbReference type="SAM" id="MobiDB-lite"/>
    </source>
</evidence>
<dbReference type="OrthoDB" id="9971592at2759"/>
<keyword evidence="3" id="KW-1185">Reference proteome</keyword>
<dbReference type="Proteomes" id="UP000585474">
    <property type="component" value="Unassembled WGS sequence"/>
</dbReference>
<dbReference type="EMBL" id="BJWL01000015">
    <property type="protein sequence ID" value="GFZ02908.1"/>
    <property type="molecule type" value="Genomic_DNA"/>
</dbReference>
<sequence>MVAGRIRLNRTRNRPKNRTEKKFEKGQMASPRAQPPSYPSAARIADSPCYPQYTASLKWVTRYIVVRVLRWPIQGIGRKGNLGWTIGSLLLSSLKMPCGWRGLAEYGLPSQGHDLVVWEITLLRKVQDWEVVELVALMERTERVYAMQDIGTGEDSSRRSLASSQTFQASPIMWSRGGTYLSFPWKAIWCTHAPFASLGGWRVSCSFAYPLPRGLGALDLFSMFPSSVMELLHYREGRRWGKRSRNIWGMLALCLMELI</sequence>
<gene>
    <name evidence="2" type="ORF">Acr_15g0015160</name>
</gene>
<dbReference type="PANTHER" id="PTHR48150">
    <property type="entry name" value="CYTOCHROME C OXIDASE-ASSEMBLY FACTOR COX23, MITOCHONDRIAL"/>
    <property type="match status" value="1"/>
</dbReference>
<dbReference type="AlphaFoldDB" id="A0A7J0FY93"/>
<evidence type="ECO:0000313" key="2">
    <source>
        <dbReference type="EMBL" id="GFZ02908.1"/>
    </source>
</evidence>
<protein>
    <submittedName>
        <fullName evidence="2">Cox19 family protein</fullName>
    </submittedName>
</protein>
<evidence type="ECO:0000313" key="3">
    <source>
        <dbReference type="Proteomes" id="UP000585474"/>
    </source>
</evidence>
<reference evidence="2 3" key="1">
    <citation type="submission" date="2019-07" db="EMBL/GenBank/DDBJ databases">
        <title>De Novo Assembly of kiwifruit Actinidia rufa.</title>
        <authorList>
            <person name="Sugita-Konishi S."/>
            <person name="Sato K."/>
            <person name="Mori E."/>
            <person name="Abe Y."/>
            <person name="Kisaki G."/>
            <person name="Hamano K."/>
            <person name="Suezawa K."/>
            <person name="Otani M."/>
            <person name="Fukuda T."/>
            <person name="Manabe T."/>
            <person name="Gomi K."/>
            <person name="Tabuchi M."/>
            <person name="Akimitsu K."/>
            <person name="Kataoka I."/>
        </authorList>
    </citation>
    <scope>NUCLEOTIDE SEQUENCE [LARGE SCALE GENOMIC DNA]</scope>
    <source>
        <strain evidence="3">cv. Fuchu</strain>
    </source>
</reference>
<feature type="compositionally biased region" description="Basic residues" evidence="1">
    <location>
        <begin position="7"/>
        <end position="16"/>
    </location>
</feature>